<evidence type="ECO:0000256" key="1">
    <source>
        <dbReference type="SAM" id="MobiDB-lite"/>
    </source>
</evidence>
<feature type="compositionally biased region" description="Polar residues" evidence="1">
    <location>
        <begin position="37"/>
        <end position="55"/>
    </location>
</feature>
<dbReference type="EMBL" id="JARPTC010000021">
    <property type="protein sequence ID" value="MDO7788318.1"/>
    <property type="molecule type" value="Genomic_DNA"/>
</dbReference>
<comment type="caution">
    <text evidence="4">The sequence shown here is derived from an EMBL/GenBank/DDBJ whole genome shotgun (WGS) entry which is preliminary data.</text>
</comment>
<feature type="transmembrane region" description="Helical" evidence="2">
    <location>
        <begin position="162"/>
        <end position="179"/>
    </location>
</feature>
<organism evidence="4 5">
    <name type="scientific">Desulforamulus aquiferis</name>
    <dbReference type="NCBI Taxonomy" id="1397668"/>
    <lineage>
        <taxon>Bacteria</taxon>
        <taxon>Bacillati</taxon>
        <taxon>Bacillota</taxon>
        <taxon>Clostridia</taxon>
        <taxon>Eubacteriales</taxon>
        <taxon>Peptococcaceae</taxon>
        <taxon>Desulforamulus</taxon>
    </lineage>
</organism>
<evidence type="ECO:0000256" key="2">
    <source>
        <dbReference type="SAM" id="Phobius"/>
    </source>
</evidence>
<keyword evidence="5" id="KW-1185">Reference proteome</keyword>
<feature type="signal peptide" evidence="3">
    <location>
        <begin position="1"/>
        <end position="24"/>
    </location>
</feature>
<evidence type="ECO:0000313" key="4">
    <source>
        <dbReference type="EMBL" id="MDO7788318.1"/>
    </source>
</evidence>
<keyword evidence="2" id="KW-0472">Membrane</keyword>
<protein>
    <submittedName>
        <fullName evidence="4">Uncharacterized protein</fullName>
    </submittedName>
</protein>
<evidence type="ECO:0000313" key="5">
    <source>
        <dbReference type="Proteomes" id="UP001172911"/>
    </source>
</evidence>
<reference evidence="4" key="1">
    <citation type="journal article" date="2023" name="J. Hazard. Mater.">
        <title>Anaerobic biodegradation of pyrene and benzo[a]pyrene by a new sulfate-reducing Desulforamulus aquiferis strain DSA.</title>
        <authorList>
            <person name="Zhang Z."/>
            <person name="Sun J."/>
            <person name="Gong X."/>
            <person name="Wang C."/>
            <person name="Wang H."/>
        </authorList>
    </citation>
    <scope>NUCLEOTIDE SEQUENCE</scope>
    <source>
        <strain evidence="4">DSA</strain>
    </source>
</reference>
<accession>A0AAW7ZEZ3</accession>
<sequence length="189" mass="19833">MLKRVTSLLLVFCLFFTMTTPAWAKKAGGAIAKPKPTTNQSSPSKTNDSGTAKTETSGDKIPYTNLPSSKAATGAGAAAGAATAGRSNLSGFAPSFSPFSGNFWMWMFLMNSFGHRPAAAQTEGGAELAQAAAGSAAESAQSEIYTPGVADYWEADPVANTVSTLLLVATVALPIWFFLRWRKKRASLN</sequence>
<keyword evidence="3" id="KW-0732">Signal</keyword>
<evidence type="ECO:0000256" key="3">
    <source>
        <dbReference type="SAM" id="SignalP"/>
    </source>
</evidence>
<name>A0AAW7ZEZ3_9FIRM</name>
<gene>
    <name evidence="4" type="ORF">P6N53_13915</name>
</gene>
<dbReference type="AlphaFoldDB" id="A0AAW7ZEZ3"/>
<keyword evidence="2" id="KW-0812">Transmembrane</keyword>
<dbReference type="Proteomes" id="UP001172911">
    <property type="component" value="Unassembled WGS sequence"/>
</dbReference>
<proteinExistence type="predicted"/>
<dbReference type="RefSeq" id="WP_304544152.1">
    <property type="nucleotide sequence ID" value="NZ_JARPTC010000021.1"/>
</dbReference>
<reference evidence="4" key="2">
    <citation type="submission" date="2023-03" db="EMBL/GenBank/DDBJ databases">
        <authorList>
            <person name="Zhang Z."/>
        </authorList>
    </citation>
    <scope>NUCLEOTIDE SEQUENCE</scope>
    <source>
        <strain evidence="4">DSA</strain>
    </source>
</reference>
<feature type="chain" id="PRO_5043992664" evidence="3">
    <location>
        <begin position="25"/>
        <end position="189"/>
    </location>
</feature>
<feature type="region of interest" description="Disordered" evidence="1">
    <location>
        <begin position="29"/>
        <end position="65"/>
    </location>
</feature>
<keyword evidence="2" id="KW-1133">Transmembrane helix</keyword>